<comment type="caution">
    <text evidence="2">The sequence shown here is derived from an EMBL/GenBank/DDBJ whole genome shotgun (WGS) entry which is preliminary data.</text>
</comment>
<organism evidence="2 3">
    <name type="scientific">Streblomastix strix</name>
    <dbReference type="NCBI Taxonomy" id="222440"/>
    <lineage>
        <taxon>Eukaryota</taxon>
        <taxon>Metamonada</taxon>
        <taxon>Preaxostyla</taxon>
        <taxon>Oxymonadida</taxon>
        <taxon>Streblomastigidae</taxon>
        <taxon>Streblomastix</taxon>
    </lineage>
</organism>
<reference evidence="2 3" key="1">
    <citation type="submission" date="2019-03" db="EMBL/GenBank/DDBJ databases">
        <title>Single cell metagenomics reveals metabolic interactions within the superorganism composed of flagellate Streblomastix strix and complex community of Bacteroidetes bacteria on its surface.</title>
        <authorList>
            <person name="Treitli S.C."/>
            <person name="Kolisko M."/>
            <person name="Husnik F."/>
            <person name="Keeling P."/>
            <person name="Hampl V."/>
        </authorList>
    </citation>
    <scope>NUCLEOTIDE SEQUENCE [LARGE SCALE GENOMIC DNA]</scope>
    <source>
        <strain evidence="2">ST1C</strain>
    </source>
</reference>
<dbReference type="AlphaFoldDB" id="A0A5J4T7V0"/>
<protein>
    <submittedName>
        <fullName evidence="2">Uncharacterized protein</fullName>
    </submittedName>
</protein>
<dbReference type="EMBL" id="SNRW01036503">
    <property type="protein sequence ID" value="KAA6354329.1"/>
    <property type="molecule type" value="Genomic_DNA"/>
</dbReference>
<evidence type="ECO:0000256" key="1">
    <source>
        <dbReference type="SAM" id="MobiDB-lite"/>
    </source>
</evidence>
<dbReference type="Proteomes" id="UP000324800">
    <property type="component" value="Unassembled WGS sequence"/>
</dbReference>
<evidence type="ECO:0000313" key="3">
    <source>
        <dbReference type="Proteomes" id="UP000324800"/>
    </source>
</evidence>
<feature type="region of interest" description="Disordered" evidence="1">
    <location>
        <begin position="56"/>
        <end position="75"/>
    </location>
</feature>
<gene>
    <name evidence="2" type="ORF">EZS28_050144</name>
</gene>
<evidence type="ECO:0000313" key="2">
    <source>
        <dbReference type="EMBL" id="KAA6354329.1"/>
    </source>
</evidence>
<sequence length="143" mass="16020">MSGFHNDRLQKSSILVASVPPTLRLLHNSMLQRNPKQRPDATSIELFCRRSLWKPDINNDLQTNNEQDGKSQKDLATNEAIPIPPYFLAHLATSGLPLNACAPGCAYTGLNETNDILVKSEHEIVSLFSQQKDNENNIIQINR</sequence>
<accession>A0A5J4T7V0</accession>
<name>A0A5J4T7V0_9EUKA</name>
<proteinExistence type="predicted"/>